<evidence type="ECO:0000256" key="10">
    <source>
        <dbReference type="SAM" id="MobiDB-lite"/>
    </source>
</evidence>
<name>A0A022PVG9_ERYGU</name>
<evidence type="ECO:0000256" key="9">
    <source>
        <dbReference type="ARBA" id="ARBA00048679"/>
    </source>
</evidence>
<keyword evidence="4" id="KW-0808">Transferase</keyword>
<dbReference type="PANTHER" id="PTHR45637">
    <property type="entry name" value="FLIPPASE KINASE 1-RELATED"/>
    <property type="match status" value="1"/>
</dbReference>
<evidence type="ECO:0000256" key="7">
    <source>
        <dbReference type="ARBA" id="ARBA00022840"/>
    </source>
</evidence>
<dbReference type="Gene3D" id="3.30.200.20">
    <property type="entry name" value="Phosphorylase Kinase, domain 1"/>
    <property type="match status" value="1"/>
</dbReference>
<accession>A0A022PVG9</accession>
<evidence type="ECO:0000256" key="2">
    <source>
        <dbReference type="ARBA" id="ARBA00012513"/>
    </source>
</evidence>
<dbReference type="Gene3D" id="1.10.510.10">
    <property type="entry name" value="Transferase(Phosphotransferase) domain 1"/>
    <property type="match status" value="2"/>
</dbReference>
<evidence type="ECO:0000259" key="12">
    <source>
        <dbReference type="PROSITE" id="PS51285"/>
    </source>
</evidence>
<dbReference type="GO" id="GO:0004674">
    <property type="term" value="F:protein serine/threonine kinase activity"/>
    <property type="evidence" value="ECO:0000318"/>
    <property type="project" value="GO_Central"/>
</dbReference>
<feature type="domain" description="AGC-kinase C-terminal" evidence="12">
    <location>
        <begin position="366"/>
        <end position="406"/>
    </location>
</feature>
<reference evidence="13 14" key="1">
    <citation type="journal article" date="2013" name="Proc. Natl. Acad. Sci. U.S.A.">
        <title>Fine-scale variation in meiotic recombination in Mimulus inferred from population shotgun sequencing.</title>
        <authorList>
            <person name="Hellsten U."/>
            <person name="Wright K.M."/>
            <person name="Jenkins J."/>
            <person name="Shu S."/>
            <person name="Yuan Y."/>
            <person name="Wessler S.R."/>
            <person name="Schmutz J."/>
            <person name="Willis J.H."/>
            <person name="Rokhsar D.S."/>
        </authorList>
    </citation>
    <scope>NUCLEOTIDE SEQUENCE [LARGE SCALE GENOMIC DNA]</scope>
    <source>
        <strain evidence="14">cv. DUN x IM62</strain>
    </source>
</reference>
<dbReference type="EC" id="2.7.11.1" evidence="2"/>
<evidence type="ECO:0000256" key="4">
    <source>
        <dbReference type="ARBA" id="ARBA00022679"/>
    </source>
</evidence>
<dbReference type="Proteomes" id="UP000030748">
    <property type="component" value="Unassembled WGS sequence"/>
</dbReference>
<dbReference type="GO" id="GO:0005634">
    <property type="term" value="C:nucleus"/>
    <property type="evidence" value="ECO:0000318"/>
    <property type="project" value="GO_Central"/>
</dbReference>
<dbReference type="InterPro" id="IPR008271">
    <property type="entry name" value="Ser/Thr_kinase_AS"/>
</dbReference>
<comment type="similarity">
    <text evidence="1">Belongs to the protein kinase superfamily. AGC Ser/Thr protein kinase family.</text>
</comment>
<comment type="catalytic activity">
    <reaction evidence="8">
        <text>L-threonyl-[protein] + ATP = O-phospho-L-threonyl-[protein] + ADP + H(+)</text>
        <dbReference type="Rhea" id="RHEA:46608"/>
        <dbReference type="Rhea" id="RHEA-COMP:11060"/>
        <dbReference type="Rhea" id="RHEA-COMP:11605"/>
        <dbReference type="ChEBI" id="CHEBI:15378"/>
        <dbReference type="ChEBI" id="CHEBI:30013"/>
        <dbReference type="ChEBI" id="CHEBI:30616"/>
        <dbReference type="ChEBI" id="CHEBI:61977"/>
        <dbReference type="ChEBI" id="CHEBI:456216"/>
        <dbReference type="EC" id="2.7.11.1"/>
    </reaction>
</comment>
<evidence type="ECO:0000256" key="5">
    <source>
        <dbReference type="ARBA" id="ARBA00022741"/>
    </source>
</evidence>
<dbReference type="PROSITE" id="PS00108">
    <property type="entry name" value="PROTEIN_KINASE_ST"/>
    <property type="match status" value="1"/>
</dbReference>
<evidence type="ECO:0000256" key="1">
    <source>
        <dbReference type="ARBA" id="ARBA00009903"/>
    </source>
</evidence>
<evidence type="ECO:0000256" key="8">
    <source>
        <dbReference type="ARBA" id="ARBA00047899"/>
    </source>
</evidence>
<keyword evidence="6" id="KW-0418">Kinase</keyword>
<sequence length="406" mass="45464">ELDKNLKHDNDLSNLVLDDFNFVQRLGSGDIGTVYLVELRGGGGGGGGELFAAKVMDKEELAYRNKESRAGVEREILEMLDHPFLPSLYATLDCRKWSCLLTEFCPGGDLHVLRQRQPEKRFDEDAVRFYAAEVVAALEYLHMVGIIYRDLKPENVLVKHDGHIMLTDFDLSLKCDYNSLSTPTIVYDYSPPSPAPPPDDRNSADGRGRPRLFSLSSCILPNCVLPRGAPRLLRRRRRRVKHRRGGLITTPKIVAEPVEARSMSFVGTHEYLAPEIVSGEGHGSGVDWWTLGVLVYELLYGTTPFRGAEHEFTLANIVARGVEFPKEPAVSAGAKDLISRLLNKEPTKRMGSTMGAAAIKDHPFFRGVNWSLLRCTKPPYIPTPFNRRALVSSDNDDHFHGNIDYF</sequence>
<dbReference type="InterPro" id="IPR011009">
    <property type="entry name" value="Kinase-like_dom_sf"/>
</dbReference>
<dbReference type="InterPro" id="IPR000961">
    <property type="entry name" value="AGC-kinase_C"/>
</dbReference>
<dbReference type="InterPro" id="IPR000719">
    <property type="entry name" value="Prot_kinase_dom"/>
</dbReference>
<dbReference type="FunFam" id="1.10.510.10:FF:000028">
    <property type="entry name" value="serine/threonine-protein kinase D6PK-like"/>
    <property type="match status" value="1"/>
</dbReference>
<feature type="non-terminal residue" evidence="13">
    <location>
        <position position="1"/>
    </location>
</feature>
<evidence type="ECO:0000256" key="6">
    <source>
        <dbReference type="ARBA" id="ARBA00022777"/>
    </source>
</evidence>
<dbReference type="GO" id="GO:0005524">
    <property type="term" value="F:ATP binding"/>
    <property type="evidence" value="ECO:0007669"/>
    <property type="project" value="UniProtKB-KW"/>
</dbReference>
<feature type="domain" description="Protein kinase" evidence="11">
    <location>
        <begin position="20"/>
        <end position="365"/>
    </location>
</feature>
<evidence type="ECO:0000259" key="11">
    <source>
        <dbReference type="PROSITE" id="PS50011"/>
    </source>
</evidence>
<keyword evidence="5" id="KW-0547">Nucleotide-binding</keyword>
<dbReference type="SMART" id="SM00220">
    <property type="entry name" value="S_TKc"/>
    <property type="match status" value="1"/>
</dbReference>
<evidence type="ECO:0000256" key="3">
    <source>
        <dbReference type="ARBA" id="ARBA00022527"/>
    </source>
</evidence>
<dbReference type="PROSITE" id="PS51285">
    <property type="entry name" value="AGC_KINASE_CTER"/>
    <property type="match status" value="1"/>
</dbReference>
<evidence type="ECO:0000313" key="13">
    <source>
        <dbReference type="EMBL" id="EYU19791.1"/>
    </source>
</evidence>
<dbReference type="GO" id="GO:0005737">
    <property type="term" value="C:cytoplasm"/>
    <property type="evidence" value="ECO:0000318"/>
    <property type="project" value="GO_Central"/>
</dbReference>
<dbReference type="FunFam" id="1.10.510.10:FF:000020">
    <property type="entry name" value="serine/threonine-protein kinase D6PK-like"/>
    <property type="match status" value="1"/>
</dbReference>
<organism evidence="13 14">
    <name type="scientific">Erythranthe guttata</name>
    <name type="common">Yellow monkey flower</name>
    <name type="synonym">Mimulus guttatus</name>
    <dbReference type="NCBI Taxonomy" id="4155"/>
    <lineage>
        <taxon>Eukaryota</taxon>
        <taxon>Viridiplantae</taxon>
        <taxon>Streptophyta</taxon>
        <taxon>Embryophyta</taxon>
        <taxon>Tracheophyta</taxon>
        <taxon>Spermatophyta</taxon>
        <taxon>Magnoliopsida</taxon>
        <taxon>eudicotyledons</taxon>
        <taxon>Gunneridae</taxon>
        <taxon>Pentapetalae</taxon>
        <taxon>asterids</taxon>
        <taxon>lamiids</taxon>
        <taxon>Lamiales</taxon>
        <taxon>Phrymaceae</taxon>
        <taxon>Erythranthe</taxon>
    </lineage>
</organism>
<dbReference type="GO" id="GO:0005886">
    <property type="term" value="C:plasma membrane"/>
    <property type="evidence" value="ECO:0000318"/>
    <property type="project" value="GO_Central"/>
</dbReference>
<evidence type="ECO:0000313" key="14">
    <source>
        <dbReference type="Proteomes" id="UP000030748"/>
    </source>
</evidence>
<dbReference type="EMBL" id="KI632289">
    <property type="protein sequence ID" value="EYU19791.1"/>
    <property type="molecule type" value="Genomic_DNA"/>
</dbReference>
<dbReference type="CDD" id="cd05574">
    <property type="entry name" value="STKc_phototropin_like"/>
    <property type="match status" value="1"/>
</dbReference>
<proteinExistence type="inferred from homology"/>
<protein>
    <recommendedName>
        <fullName evidence="2">non-specific serine/threonine protein kinase</fullName>
        <ecNumber evidence="2">2.7.11.1</ecNumber>
    </recommendedName>
</protein>
<dbReference type="eggNOG" id="KOG0610">
    <property type="taxonomic scope" value="Eukaryota"/>
</dbReference>
<feature type="region of interest" description="Disordered" evidence="10">
    <location>
        <begin position="188"/>
        <end position="207"/>
    </location>
</feature>
<feature type="compositionally biased region" description="Basic and acidic residues" evidence="10">
    <location>
        <begin position="198"/>
        <end position="207"/>
    </location>
</feature>
<dbReference type="SUPFAM" id="SSF56112">
    <property type="entry name" value="Protein kinase-like (PK-like)"/>
    <property type="match status" value="1"/>
</dbReference>
<dbReference type="PROSITE" id="PS50011">
    <property type="entry name" value="PROTEIN_KINASE_DOM"/>
    <property type="match status" value="1"/>
</dbReference>
<keyword evidence="7" id="KW-0067">ATP-binding</keyword>
<gene>
    <name evidence="13" type="ORF">MIMGU_mgv1a023308mg</name>
</gene>
<keyword evidence="14" id="KW-1185">Reference proteome</keyword>
<dbReference type="AlphaFoldDB" id="A0A022PVG9"/>
<dbReference type="Pfam" id="PF00069">
    <property type="entry name" value="Pkinase"/>
    <property type="match status" value="2"/>
</dbReference>
<comment type="catalytic activity">
    <reaction evidence="9">
        <text>L-seryl-[protein] + ATP = O-phospho-L-seryl-[protein] + ADP + H(+)</text>
        <dbReference type="Rhea" id="RHEA:17989"/>
        <dbReference type="Rhea" id="RHEA-COMP:9863"/>
        <dbReference type="Rhea" id="RHEA-COMP:11604"/>
        <dbReference type="ChEBI" id="CHEBI:15378"/>
        <dbReference type="ChEBI" id="CHEBI:29999"/>
        <dbReference type="ChEBI" id="CHEBI:30616"/>
        <dbReference type="ChEBI" id="CHEBI:83421"/>
        <dbReference type="ChEBI" id="CHEBI:456216"/>
        <dbReference type="EC" id="2.7.11.1"/>
    </reaction>
</comment>
<keyword evidence="3" id="KW-0723">Serine/threonine-protein kinase</keyword>